<proteinExistence type="predicted"/>
<organism evidence="2 3">
    <name type="scientific">Atta colombica</name>
    <dbReference type="NCBI Taxonomy" id="520822"/>
    <lineage>
        <taxon>Eukaryota</taxon>
        <taxon>Metazoa</taxon>
        <taxon>Ecdysozoa</taxon>
        <taxon>Arthropoda</taxon>
        <taxon>Hexapoda</taxon>
        <taxon>Insecta</taxon>
        <taxon>Pterygota</taxon>
        <taxon>Neoptera</taxon>
        <taxon>Endopterygota</taxon>
        <taxon>Hymenoptera</taxon>
        <taxon>Apocrita</taxon>
        <taxon>Aculeata</taxon>
        <taxon>Formicoidea</taxon>
        <taxon>Formicidae</taxon>
        <taxon>Myrmicinae</taxon>
        <taxon>Atta</taxon>
    </lineage>
</organism>
<dbReference type="AlphaFoldDB" id="A0A195AYS3"/>
<gene>
    <name evidence="2" type="ORF">ALC53_12485</name>
</gene>
<evidence type="ECO:0000313" key="2">
    <source>
        <dbReference type="EMBL" id="KYM77190.1"/>
    </source>
</evidence>
<feature type="region of interest" description="Disordered" evidence="1">
    <location>
        <begin position="84"/>
        <end position="104"/>
    </location>
</feature>
<sequence>MYKSFTVWRSPAKIERILCILVKYAYEIDSRIKFNGFLESTKHWIFQGGYTPTVQRQHMIDTYGTSSVGEGLPRLGTRKTSFVEYPTGTAQPPSNSFNPLRKNQ</sequence>
<evidence type="ECO:0000313" key="3">
    <source>
        <dbReference type="Proteomes" id="UP000078540"/>
    </source>
</evidence>
<reference evidence="2 3" key="1">
    <citation type="submission" date="2015-09" db="EMBL/GenBank/DDBJ databases">
        <title>Atta colombica WGS genome.</title>
        <authorList>
            <person name="Nygaard S."/>
            <person name="Hu H."/>
            <person name="Boomsma J."/>
            <person name="Zhang G."/>
        </authorList>
    </citation>
    <scope>NUCLEOTIDE SEQUENCE [LARGE SCALE GENOMIC DNA]</scope>
    <source>
        <strain evidence="2">Treedump-2</strain>
        <tissue evidence="2">Whole body</tissue>
    </source>
</reference>
<dbReference type="Proteomes" id="UP000078540">
    <property type="component" value="Unassembled WGS sequence"/>
</dbReference>
<protein>
    <submittedName>
        <fullName evidence="2">Uncharacterized protein</fullName>
    </submittedName>
</protein>
<name>A0A195AYS3_9HYME</name>
<feature type="compositionally biased region" description="Polar residues" evidence="1">
    <location>
        <begin position="88"/>
        <end position="104"/>
    </location>
</feature>
<keyword evidence="3" id="KW-1185">Reference proteome</keyword>
<evidence type="ECO:0000256" key="1">
    <source>
        <dbReference type="SAM" id="MobiDB-lite"/>
    </source>
</evidence>
<dbReference type="EMBL" id="KQ976703">
    <property type="protein sequence ID" value="KYM77190.1"/>
    <property type="molecule type" value="Genomic_DNA"/>
</dbReference>
<accession>A0A195AYS3</accession>